<name>A0ABT5S6T7_9FLAO</name>
<proteinExistence type="predicted"/>
<dbReference type="Proteomes" id="UP001151478">
    <property type="component" value="Unassembled WGS sequence"/>
</dbReference>
<comment type="caution">
    <text evidence="1">The sequence shown here is derived from an EMBL/GenBank/DDBJ whole genome shotgun (WGS) entry which is preliminary data.</text>
</comment>
<dbReference type="EMBL" id="JAOSLC020000003">
    <property type="protein sequence ID" value="MDD7913810.1"/>
    <property type="molecule type" value="Genomic_DNA"/>
</dbReference>
<evidence type="ECO:0000313" key="2">
    <source>
        <dbReference type="Proteomes" id="UP001151478"/>
    </source>
</evidence>
<protein>
    <submittedName>
        <fullName evidence="1">Uncharacterized protein</fullName>
    </submittedName>
</protein>
<gene>
    <name evidence="1" type="ORF">N5A56_004980</name>
</gene>
<dbReference type="RefSeq" id="WP_274270245.1">
    <property type="nucleotide sequence ID" value="NZ_JAOSLC020000003.1"/>
</dbReference>
<accession>A0ABT5S6T7</accession>
<organism evidence="1 2">
    <name type="scientific">Polaribacter ponticola</name>
    <dbReference type="NCBI Taxonomy" id="2978475"/>
    <lineage>
        <taxon>Bacteria</taxon>
        <taxon>Pseudomonadati</taxon>
        <taxon>Bacteroidota</taxon>
        <taxon>Flavobacteriia</taxon>
        <taxon>Flavobacteriales</taxon>
        <taxon>Flavobacteriaceae</taxon>
    </lineage>
</organism>
<sequence length="261" mass="31374">MNNQVEKEENLRYLLETDPMKFLKECTIYIEKNDPQYICKYVQLSILEKRKSPLENVEKLFLKLNHNKYKDLNIDILDSINKQNQPINNISDIKNELKSISLNVVKTIQKIDNPGLLELAKSLSKNIREDRNLRYKYNFKNNQELLNCIETFQTEVYSLSEQICIKLKPKYFIHILLGHIEKYEIHRKGEMVKFSNINDWNELLLLIKKVILFLKDEIIYHYNNYDKNYDNKSFNYNGIFYGIHLNQKGDIKTFYERKNKC</sequence>
<evidence type="ECO:0000313" key="1">
    <source>
        <dbReference type="EMBL" id="MDD7913810.1"/>
    </source>
</evidence>
<keyword evidence="2" id="KW-1185">Reference proteome</keyword>
<reference evidence="1" key="1">
    <citation type="submission" date="2023-02" db="EMBL/GenBank/DDBJ databases">
        <title>Polaribacter ponticola sp. nov., isolated from seawater.</title>
        <authorList>
            <person name="Baek J.H."/>
            <person name="Kim J.M."/>
            <person name="Choi D.G."/>
            <person name="Jeon C.O."/>
        </authorList>
    </citation>
    <scope>NUCLEOTIDE SEQUENCE</scope>
    <source>
        <strain evidence="1">MSW5</strain>
    </source>
</reference>